<sequence length="191" mass="22263">MDEYQPKVREWADQGLLTPDAILNSPSANIKHFGLLNSDCQQRLHKTFDSFCEKEQNGARLSSQFNVEEAAILLHHSLLYLTRAPSHQPREESSLTEDDLLRVLVRVEYDRSRLLYEESEDYRTRTPADTRRIILQSLPNRVTSQDIDPDKAINEAEHNAFDFPSYYAHRTEFAVTNYDDDGDEMFHVDWS</sequence>
<dbReference type="VEuPathDB" id="FungiDB:ASPWEDRAFT_28540"/>
<evidence type="ECO:0000313" key="2">
    <source>
        <dbReference type="Proteomes" id="UP000184383"/>
    </source>
</evidence>
<proteinExistence type="predicted"/>
<name>A0A1L9RLY5_ASPWE</name>
<keyword evidence="2" id="KW-1185">Reference proteome</keyword>
<dbReference type="STRING" id="1073089.A0A1L9RLY5"/>
<evidence type="ECO:0000313" key="1">
    <source>
        <dbReference type="EMBL" id="OJJ35946.1"/>
    </source>
</evidence>
<organism evidence="1 2">
    <name type="scientific">Aspergillus wentii DTO 134E9</name>
    <dbReference type="NCBI Taxonomy" id="1073089"/>
    <lineage>
        <taxon>Eukaryota</taxon>
        <taxon>Fungi</taxon>
        <taxon>Dikarya</taxon>
        <taxon>Ascomycota</taxon>
        <taxon>Pezizomycotina</taxon>
        <taxon>Eurotiomycetes</taxon>
        <taxon>Eurotiomycetidae</taxon>
        <taxon>Eurotiales</taxon>
        <taxon>Aspergillaceae</taxon>
        <taxon>Aspergillus</taxon>
        <taxon>Aspergillus subgen. Cremei</taxon>
    </lineage>
</organism>
<dbReference type="EMBL" id="KV878212">
    <property type="protein sequence ID" value="OJJ35946.1"/>
    <property type="molecule type" value="Genomic_DNA"/>
</dbReference>
<reference evidence="2" key="1">
    <citation type="journal article" date="2017" name="Genome Biol.">
        <title>Comparative genomics reveals high biological diversity and specific adaptations in the industrially and medically important fungal genus Aspergillus.</title>
        <authorList>
            <person name="de Vries R.P."/>
            <person name="Riley R."/>
            <person name="Wiebenga A."/>
            <person name="Aguilar-Osorio G."/>
            <person name="Amillis S."/>
            <person name="Uchima C.A."/>
            <person name="Anderluh G."/>
            <person name="Asadollahi M."/>
            <person name="Askin M."/>
            <person name="Barry K."/>
            <person name="Battaglia E."/>
            <person name="Bayram O."/>
            <person name="Benocci T."/>
            <person name="Braus-Stromeyer S.A."/>
            <person name="Caldana C."/>
            <person name="Canovas D."/>
            <person name="Cerqueira G.C."/>
            <person name="Chen F."/>
            <person name="Chen W."/>
            <person name="Choi C."/>
            <person name="Clum A."/>
            <person name="Dos Santos R.A."/>
            <person name="Damasio A.R."/>
            <person name="Diallinas G."/>
            <person name="Emri T."/>
            <person name="Fekete E."/>
            <person name="Flipphi M."/>
            <person name="Freyberg S."/>
            <person name="Gallo A."/>
            <person name="Gournas C."/>
            <person name="Habgood R."/>
            <person name="Hainaut M."/>
            <person name="Harispe M.L."/>
            <person name="Henrissat B."/>
            <person name="Hilden K.S."/>
            <person name="Hope R."/>
            <person name="Hossain A."/>
            <person name="Karabika E."/>
            <person name="Karaffa L."/>
            <person name="Karanyi Z."/>
            <person name="Krasevec N."/>
            <person name="Kuo A."/>
            <person name="Kusch H."/>
            <person name="LaButti K."/>
            <person name="Lagendijk E.L."/>
            <person name="Lapidus A."/>
            <person name="Levasseur A."/>
            <person name="Lindquist E."/>
            <person name="Lipzen A."/>
            <person name="Logrieco A.F."/>
            <person name="MacCabe A."/>
            <person name="Maekelae M.R."/>
            <person name="Malavazi I."/>
            <person name="Melin P."/>
            <person name="Meyer V."/>
            <person name="Mielnichuk N."/>
            <person name="Miskei M."/>
            <person name="Molnar A.P."/>
            <person name="Mule G."/>
            <person name="Ngan C.Y."/>
            <person name="Orejas M."/>
            <person name="Orosz E."/>
            <person name="Ouedraogo J.P."/>
            <person name="Overkamp K.M."/>
            <person name="Park H.-S."/>
            <person name="Perrone G."/>
            <person name="Piumi F."/>
            <person name="Punt P.J."/>
            <person name="Ram A.F."/>
            <person name="Ramon A."/>
            <person name="Rauscher S."/>
            <person name="Record E."/>
            <person name="Riano-Pachon D.M."/>
            <person name="Robert V."/>
            <person name="Roehrig J."/>
            <person name="Ruller R."/>
            <person name="Salamov A."/>
            <person name="Salih N.S."/>
            <person name="Samson R.A."/>
            <person name="Sandor E."/>
            <person name="Sanguinetti M."/>
            <person name="Schuetze T."/>
            <person name="Sepcic K."/>
            <person name="Shelest E."/>
            <person name="Sherlock G."/>
            <person name="Sophianopoulou V."/>
            <person name="Squina F.M."/>
            <person name="Sun H."/>
            <person name="Susca A."/>
            <person name="Todd R.B."/>
            <person name="Tsang A."/>
            <person name="Unkles S.E."/>
            <person name="van de Wiele N."/>
            <person name="van Rossen-Uffink D."/>
            <person name="Oliveira J.V."/>
            <person name="Vesth T.C."/>
            <person name="Visser J."/>
            <person name="Yu J.-H."/>
            <person name="Zhou M."/>
            <person name="Andersen M.R."/>
            <person name="Archer D.B."/>
            <person name="Baker S.E."/>
            <person name="Benoit I."/>
            <person name="Brakhage A.A."/>
            <person name="Braus G.H."/>
            <person name="Fischer R."/>
            <person name="Frisvad J.C."/>
            <person name="Goldman G.H."/>
            <person name="Houbraken J."/>
            <person name="Oakley B."/>
            <person name="Pocsi I."/>
            <person name="Scazzocchio C."/>
            <person name="Seiboth B."/>
            <person name="vanKuyk P.A."/>
            <person name="Wortman J."/>
            <person name="Dyer P.S."/>
            <person name="Grigoriev I.V."/>
        </authorList>
    </citation>
    <scope>NUCLEOTIDE SEQUENCE [LARGE SCALE GENOMIC DNA]</scope>
    <source>
        <strain evidence="2">DTO 134E9</strain>
    </source>
</reference>
<accession>A0A1L9RLY5</accession>
<dbReference type="RefSeq" id="XP_040689622.1">
    <property type="nucleotide sequence ID" value="XM_040833149.1"/>
</dbReference>
<gene>
    <name evidence="1" type="ORF">ASPWEDRAFT_28540</name>
</gene>
<dbReference type="AlphaFoldDB" id="A0A1L9RLY5"/>
<dbReference type="OrthoDB" id="5377405at2759"/>
<protein>
    <submittedName>
        <fullName evidence="1">Uncharacterized protein</fullName>
    </submittedName>
</protein>
<dbReference type="GeneID" id="63748997"/>
<dbReference type="Proteomes" id="UP000184383">
    <property type="component" value="Unassembled WGS sequence"/>
</dbReference>